<evidence type="ECO:0000313" key="2">
    <source>
        <dbReference type="Proteomes" id="UP000422232"/>
    </source>
</evidence>
<protein>
    <submittedName>
        <fullName evidence="1">Uncharacterized protein</fullName>
    </submittedName>
</protein>
<organism evidence="1 2">
    <name type="scientific">Piscirickettsia salmonis</name>
    <dbReference type="NCBI Taxonomy" id="1238"/>
    <lineage>
        <taxon>Bacteria</taxon>
        <taxon>Pseudomonadati</taxon>
        <taxon>Pseudomonadota</taxon>
        <taxon>Gammaproteobacteria</taxon>
        <taxon>Thiotrichales</taxon>
        <taxon>Piscirickettsiaceae</taxon>
        <taxon>Piscirickettsia</taxon>
    </lineage>
</organism>
<sequence length="78" mass="8606">MGQVLHGCARTTKTVREAIQNSQESLKTLAARYSLNVKTVANRTYALTTGINLNFSSASRPFTIKSLTTPINKSFLSW</sequence>
<gene>
    <name evidence="1" type="ORF">Psal009_01811</name>
</gene>
<accession>A0A9Q6PVB4</accession>
<keyword evidence="2" id="KW-1185">Reference proteome</keyword>
<evidence type="ECO:0000313" key="1">
    <source>
        <dbReference type="EMBL" id="QGO05914.1"/>
    </source>
</evidence>
<reference evidence="1 2" key="1">
    <citation type="submission" date="2019-04" db="EMBL/GenBank/DDBJ databases">
        <title>Complete genome sequencing of Piscirickettsia salmonis strain Psal-009.</title>
        <authorList>
            <person name="Schober I."/>
            <person name="Bunk B."/>
            <person name="Sproer C."/>
            <person name="Carril G.P."/>
            <person name="Riedel T."/>
            <person name="Flores-Herrera P.A."/>
            <person name="Nourdin-Galindo G."/>
            <person name="Marshall S.H."/>
            <person name="Overmann J."/>
        </authorList>
    </citation>
    <scope>NUCLEOTIDE SEQUENCE [LARGE SCALE GENOMIC DNA]</scope>
    <source>
        <strain evidence="1 2">Psal-009</strain>
    </source>
</reference>
<dbReference type="Proteomes" id="UP000422232">
    <property type="component" value="Chromosome"/>
</dbReference>
<dbReference type="EMBL" id="CP038908">
    <property type="protein sequence ID" value="QGO05914.1"/>
    <property type="molecule type" value="Genomic_DNA"/>
</dbReference>
<name>A0A9Q6PVB4_PISSA</name>
<dbReference type="AlphaFoldDB" id="A0A9Q6PVB4"/>
<proteinExistence type="predicted"/>